<reference evidence="3" key="1">
    <citation type="journal article" date="2019" name="Nat. Commun.">
        <title>Expansion of phycobilisome linker gene families in mesophilic red algae.</title>
        <authorList>
            <person name="Lee J."/>
            <person name="Kim D."/>
            <person name="Bhattacharya D."/>
            <person name="Yoon H.S."/>
        </authorList>
    </citation>
    <scope>NUCLEOTIDE SEQUENCE [LARGE SCALE GENOMIC DNA]</scope>
    <source>
        <strain evidence="3">CCMP 1328</strain>
    </source>
</reference>
<sequence length="156" mass="16543">MQALADAYGDTSGSDESAPCAGLHVEAGLHDDVGQDSAKAIGAKLPGEARMLPAKRSLENEHELGPDHAKSGKYRPSESVPMQLPPPVFRERFLPLPTVGLPKAALGTTSMLVPPQLLRGTSNVATEDLDAMGIRAQVQPVARRGGSESEPVRMRR</sequence>
<dbReference type="EMBL" id="VRMN01000001">
    <property type="protein sequence ID" value="KAA8499943.1"/>
    <property type="molecule type" value="Genomic_DNA"/>
</dbReference>
<feature type="compositionally biased region" description="Basic and acidic residues" evidence="1">
    <location>
        <begin position="56"/>
        <end position="70"/>
    </location>
</feature>
<dbReference type="AlphaFoldDB" id="A0A5J4ZB09"/>
<evidence type="ECO:0000313" key="2">
    <source>
        <dbReference type="EMBL" id="KAA8499943.1"/>
    </source>
</evidence>
<protein>
    <submittedName>
        <fullName evidence="2">Uncharacterized protein</fullName>
    </submittedName>
</protein>
<comment type="caution">
    <text evidence="2">The sequence shown here is derived from an EMBL/GenBank/DDBJ whole genome shotgun (WGS) entry which is preliminary data.</text>
</comment>
<gene>
    <name evidence="2" type="ORF">FVE85_7528</name>
</gene>
<feature type="region of interest" description="Disordered" evidence="1">
    <location>
        <begin position="1"/>
        <end position="23"/>
    </location>
</feature>
<accession>A0A5J4ZB09</accession>
<evidence type="ECO:0000313" key="3">
    <source>
        <dbReference type="Proteomes" id="UP000324585"/>
    </source>
</evidence>
<organism evidence="2 3">
    <name type="scientific">Porphyridium purpureum</name>
    <name type="common">Red alga</name>
    <name type="synonym">Porphyridium cruentum</name>
    <dbReference type="NCBI Taxonomy" id="35688"/>
    <lineage>
        <taxon>Eukaryota</taxon>
        <taxon>Rhodophyta</taxon>
        <taxon>Bangiophyceae</taxon>
        <taxon>Porphyridiales</taxon>
        <taxon>Porphyridiaceae</taxon>
        <taxon>Porphyridium</taxon>
    </lineage>
</organism>
<evidence type="ECO:0000256" key="1">
    <source>
        <dbReference type="SAM" id="MobiDB-lite"/>
    </source>
</evidence>
<dbReference type="Proteomes" id="UP000324585">
    <property type="component" value="Unassembled WGS sequence"/>
</dbReference>
<name>A0A5J4ZB09_PORPP</name>
<feature type="region of interest" description="Disordered" evidence="1">
    <location>
        <begin position="38"/>
        <end position="84"/>
    </location>
</feature>
<proteinExistence type="predicted"/>
<keyword evidence="3" id="KW-1185">Reference proteome</keyword>